<sequence length="266" mass="27362">MIWAIAATALAGSATVVGGLLALHRGLRRRGTLSAGLAFAAGLMIVLSVVEILPLALAALRSSGVAHHGWWTVGALAAGCLLVLLIDALLPERVVRGVNSEPLTLPLDHDPRLMRSGLLIAVVIAAHNAPEGLMTFLAMLEAPELGVGLAVAIAIHNVPEGMAIAAPIYAATGDRGRALRWATVAGVAEPLGAVVGYFVLRAVLPEQLLVLTLALVAGMMIALSVRELIPAAWRYRTHPAQPLLGLLAGGGTVWVSLALTSALASS</sequence>
<feature type="transmembrane region" description="Helical" evidence="5">
    <location>
        <begin position="35"/>
        <end position="57"/>
    </location>
</feature>
<evidence type="ECO:0000313" key="6">
    <source>
        <dbReference type="EMBL" id="QDO90077.1"/>
    </source>
</evidence>
<reference evidence="6 7" key="1">
    <citation type="submission" date="2019-07" db="EMBL/GenBank/DDBJ databases">
        <title>complete genome sequencing of Ornithinimicrobium sp. H23M54.</title>
        <authorList>
            <person name="Bae J.-W."/>
            <person name="Lee S.-Y."/>
        </authorList>
    </citation>
    <scope>NUCLEOTIDE SEQUENCE [LARGE SCALE GENOMIC DNA]</scope>
    <source>
        <strain evidence="6 7">H23M54</strain>
    </source>
</reference>
<feature type="transmembrane region" description="Helical" evidence="5">
    <location>
        <begin position="243"/>
        <end position="264"/>
    </location>
</feature>
<evidence type="ECO:0000256" key="3">
    <source>
        <dbReference type="ARBA" id="ARBA00022989"/>
    </source>
</evidence>
<feature type="transmembrane region" description="Helical" evidence="5">
    <location>
        <begin position="69"/>
        <end position="90"/>
    </location>
</feature>
<dbReference type="Proteomes" id="UP000315395">
    <property type="component" value="Chromosome"/>
</dbReference>
<dbReference type="AlphaFoldDB" id="A0A516GEX0"/>
<evidence type="ECO:0000256" key="4">
    <source>
        <dbReference type="ARBA" id="ARBA00023136"/>
    </source>
</evidence>
<comment type="subcellular location">
    <subcellularLocation>
        <location evidence="1">Membrane</location>
        <topology evidence="1">Multi-pass membrane protein</topology>
    </subcellularLocation>
</comment>
<protein>
    <submittedName>
        <fullName evidence="6">Zinc transporter ZupT</fullName>
    </submittedName>
</protein>
<dbReference type="PANTHER" id="PTHR11040:SF205">
    <property type="entry name" value="ZINC TRANSPORTER ZUPT"/>
    <property type="match status" value="1"/>
</dbReference>
<feature type="transmembrane region" description="Helical" evidence="5">
    <location>
        <begin position="181"/>
        <end position="200"/>
    </location>
</feature>
<keyword evidence="2 5" id="KW-0812">Transmembrane</keyword>
<evidence type="ECO:0000256" key="2">
    <source>
        <dbReference type="ARBA" id="ARBA00022692"/>
    </source>
</evidence>
<dbReference type="OrthoDB" id="9787346at2"/>
<dbReference type="KEGG" id="orz:FNH13_18540"/>
<feature type="transmembrane region" description="Helical" evidence="5">
    <location>
        <begin position="118"/>
        <end position="139"/>
    </location>
</feature>
<evidence type="ECO:0000313" key="7">
    <source>
        <dbReference type="Proteomes" id="UP000315395"/>
    </source>
</evidence>
<keyword evidence="4 5" id="KW-0472">Membrane</keyword>
<accession>A0A516GEX0</accession>
<organism evidence="6 7">
    <name type="scientific">Ornithinimicrobium ciconiae</name>
    <dbReference type="NCBI Taxonomy" id="2594265"/>
    <lineage>
        <taxon>Bacteria</taxon>
        <taxon>Bacillati</taxon>
        <taxon>Actinomycetota</taxon>
        <taxon>Actinomycetes</taxon>
        <taxon>Micrococcales</taxon>
        <taxon>Ornithinimicrobiaceae</taxon>
        <taxon>Ornithinimicrobium</taxon>
    </lineage>
</organism>
<gene>
    <name evidence="6" type="ORF">FNH13_18540</name>
</gene>
<dbReference type="RefSeq" id="WP_143784803.1">
    <property type="nucleotide sequence ID" value="NZ_CP041616.1"/>
</dbReference>
<keyword evidence="3 5" id="KW-1133">Transmembrane helix</keyword>
<feature type="transmembrane region" description="Helical" evidence="5">
    <location>
        <begin position="6"/>
        <end position="23"/>
    </location>
</feature>
<feature type="transmembrane region" description="Helical" evidence="5">
    <location>
        <begin position="206"/>
        <end position="223"/>
    </location>
</feature>
<dbReference type="GO" id="GO:0016020">
    <property type="term" value="C:membrane"/>
    <property type="evidence" value="ECO:0007669"/>
    <property type="project" value="UniProtKB-SubCell"/>
</dbReference>
<dbReference type="InterPro" id="IPR003689">
    <property type="entry name" value="ZIP"/>
</dbReference>
<dbReference type="Pfam" id="PF02535">
    <property type="entry name" value="Zip"/>
    <property type="match status" value="1"/>
</dbReference>
<evidence type="ECO:0000256" key="5">
    <source>
        <dbReference type="SAM" id="Phobius"/>
    </source>
</evidence>
<name>A0A516GEX0_9MICO</name>
<dbReference type="GO" id="GO:0005385">
    <property type="term" value="F:zinc ion transmembrane transporter activity"/>
    <property type="evidence" value="ECO:0007669"/>
    <property type="project" value="TreeGrafter"/>
</dbReference>
<evidence type="ECO:0000256" key="1">
    <source>
        <dbReference type="ARBA" id="ARBA00004141"/>
    </source>
</evidence>
<dbReference type="EMBL" id="CP041616">
    <property type="protein sequence ID" value="QDO90077.1"/>
    <property type="molecule type" value="Genomic_DNA"/>
</dbReference>
<feature type="transmembrane region" description="Helical" evidence="5">
    <location>
        <begin position="145"/>
        <end position="169"/>
    </location>
</feature>
<proteinExistence type="predicted"/>
<keyword evidence="7" id="KW-1185">Reference proteome</keyword>
<dbReference type="PANTHER" id="PTHR11040">
    <property type="entry name" value="ZINC/IRON TRANSPORTER"/>
    <property type="match status" value="1"/>
</dbReference>